<comment type="catalytic activity">
    <reaction evidence="7">
        <text>L-threonyl-[protein] + ATP = O-phospho-L-threonyl-[protein] + ADP + H(+)</text>
        <dbReference type="Rhea" id="RHEA:46608"/>
        <dbReference type="Rhea" id="RHEA-COMP:11060"/>
        <dbReference type="Rhea" id="RHEA-COMP:11605"/>
        <dbReference type="ChEBI" id="CHEBI:15378"/>
        <dbReference type="ChEBI" id="CHEBI:30013"/>
        <dbReference type="ChEBI" id="CHEBI:30616"/>
        <dbReference type="ChEBI" id="CHEBI:61977"/>
        <dbReference type="ChEBI" id="CHEBI:456216"/>
        <dbReference type="EC" id="2.7.11.1"/>
    </reaction>
</comment>
<name>A0A4R0RSE9_9APHY</name>
<evidence type="ECO:0000256" key="8">
    <source>
        <dbReference type="ARBA" id="ARBA00048679"/>
    </source>
</evidence>
<dbReference type="Gene3D" id="1.10.510.10">
    <property type="entry name" value="Transferase(Phosphotransferase) domain 1"/>
    <property type="match status" value="1"/>
</dbReference>
<dbReference type="EMBL" id="RWJN01000046">
    <property type="protein sequence ID" value="TCD69245.1"/>
    <property type="molecule type" value="Genomic_DNA"/>
</dbReference>
<feature type="compositionally biased region" description="Polar residues" evidence="9">
    <location>
        <begin position="279"/>
        <end position="288"/>
    </location>
</feature>
<dbReference type="SMART" id="SM01331">
    <property type="entry name" value="DUF3635"/>
    <property type="match status" value="1"/>
</dbReference>
<evidence type="ECO:0000256" key="1">
    <source>
        <dbReference type="ARBA" id="ARBA00012513"/>
    </source>
</evidence>
<feature type="domain" description="Serine/threonine-protein kinase haspin C-terminal" evidence="10">
    <location>
        <begin position="652"/>
        <end position="721"/>
    </location>
</feature>
<evidence type="ECO:0000259" key="10">
    <source>
        <dbReference type="SMART" id="SM01331"/>
    </source>
</evidence>
<dbReference type="Gene3D" id="3.30.200.20">
    <property type="entry name" value="Phosphorylase Kinase, domain 1"/>
    <property type="match status" value="1"/>
</dbReference>
<protein>
    <recommendedName>
        <fullName evidence="1">non-specific serine/threonine protein kinase</fullName>
        <ecNumber evidence="1">2.7.11.1</ecNumber>
    </recommendedName>
</protein>
<sequence length="780" mass="86235">MLGTRTKQISAYGRRGRRIVNTNDDRSHVEHISLIESPKLSSGSSGFDPPPPRQHRPNTRIVLSPSPSPRAHIVQKKLPIFKKVKRAPTSTRQEDSNDPSTSTSPQLPPKQKPASVPNQPLRQPLGVLPSNLITSPVALPVRRPKALAFKTTALKPNSAVVEVDIVTLDQSGRRVSQERRVSRSSVQANPVQQASSKPVSTKHRSLARTNVIVITDSEDEIRVVPRPKTRAPVPIVISDDSESEQERTLPIPAPQFSRRSIVVSPPTSPDDSPLRKAPPSSQSTSLDAPTSHLPPRRETAIKQLYPTQPLYHLKPAPPRSKPRQLTPIRNRVRRSAAFPAPPSPPSPTTPNDLDLSLSIDFNELEISPSARAQLQAYEKPPPAYLLPLLQECSQTTPHEFSAFIDMFPFDPIAQNVPEEGMESVGLAQFQKIGEASFSEVFGIGDVVLKVVPLRDEDAPMVEDTGECPAPSDAKDVLNEIIVTRDMGEICEGFVELLRTYIVRGKYPSLLLDLWDEYHERKGSESVRPDGFSVSQLYAIIVLPNGGPDLEAYNFAGSPQNRWRRACSIFWQVTRALSEAEELVRFEHRDLHWGQILVKTVTAQTQPKLPKGERVPMDHLSSGVKATVIDLGLARMDADDGPQRTTRWTPFEPEIFEGEGDYQFDVYRMMKVCNGDRWDSYHPLTNVMKLLHAKRIRAPTAPRKSTAASITFSEVECHQCLVEVEATLAAAVARCKPTPARKKGVGRSRKTQAVINATAEVVGLKSAAEVLTYGVGNGWIS</sequence>
<dbReference type="InterPro" id="IPR024604">
    <property type="entry name" value="GSG2_C"/>
</dbReference>
<comment type="caution">
    <text evidence="11">The sequence shown here is derived from an EMBL/GenBank/DDBJ whole genome shotgun (WGS) entry which is preliminary data.</text>
</comment>
<feature type="compositionally biased region" description="Polar residues" evidence="9">
    <location>
        <begin position="188"/>
        <end position="199"/>
    </location>
</feature>
<dbReference type="PANTHER" id="PTHR24419:SF18">
    <property type="entry name" value="SERINE_THREONINE-PROTEIN KINASE HASPIN"/>
    <property type="match status" value="1"/>
</dbReference>
<dbReference type="GO" id="GO:0000278">
    <property type="term" value="P:mitotic cell cycle"/>
    <property type="evidence" value="ECO:0007669"/>
    <property type="project" value="TreeGrafter"/>
</dbReference>
<feature type="compositionally biased region" description="Basic residues" evidence="9">
    <location>
        <begin position="73"/>
        <end position="86"/>
    </location>
</feature>
<evidence type="ECO:0000256" key="6">
    <source>
        <dbReference type="ARBA" id="ARBA00022840"/>
    </source>
</evidence>
<dbReference type="GO" id="GO:0005737">
    <property type="term" value="C:cytoplasm"/>
    <property type="evidence" value="ECO:0007669"/>
    <property type="project" value="TreeGrafter"/>
</dbReference>
<comment type="catalytic activity">
    <reaction evidence="8">
        <text>L-seryl-[protein] + ATP = O-phospho-L-seryl-[protein] + ADP + H(+)</text>
        <dbReference type="Rhea" id="RHEA:17989"/>
        <dbReference type="Rhea" id="RHEA-COMP:9863"/>
        <dbReference type="Rhea" id="RHEA-COMP:11604"/>
        <dbReference type="ChEBI" id="CHEBI:15378"/>
        <dbReference type="ChEBI" id="CHEBI:29999"/>
        <dbReference type="ChEBI" id="CHEBI:30616"/>
        <dbReference type="ChEBI" id="CHEBI:83421"/>
        <dbReference type="ChEBI" id="CHEBI:456216"/>
        <dbReference type="EC" id="2.7.11.1"/>
    </reaction>
</comment>
<dbReference type="OrthoDB" id="5327538at2759"/>
<dbReference type="Proteomes" id="UP000292702">
    <property type="component" value="Unassembled WGS sequence"/>
</dbReference>
<evidence type="ECO:0000256" key="4">
    <source>
        <dbReference type="ARBA" id="ARBA00022741"/>
    </source>
</evidence>
<feature type="compositionally biased region" description="Basic and acidic residues" evidence="9">
    <location>
        <begin position="172"/>
        <end position="181"/>
    </location>
</feature>
<dbReference type="Pfam" id="PF12330">
    <property type="entry name" value="Haspin_kinase"/>
    <property type="match status" value="1"/>
</dbReference>
<evidence type="ECO:0000256" key="2">
    <source>
        <dbReference type="ARBA" id="ARBA00022527"/>
    </source>
</evidence>
<evidence type="ECO:0000256" key="3">
    <source>
        <dbReference type="ARBA" id="ARBA00022679"/>
    </source>
</evidence>
<keyword evidence="4" id="KW-0547">Nucleotide-binding</keyword>
<keyword evidence="2" id="KW-0723">Serine/threonine-protein kinase</keyword>
<dbReference type="GO" id="GO:0072354">
    <property type="term" value="F:histone H3T3 kinase activity"/>
    <property type="evidence" value="ECO:0007669"/>
    <property type="project" value="TreeGrafter"/>
</dbReference>
<dbReference type="EC" id="2.7.11.1" evidence="1"/>
<keyword evidence="12" id="KW-1185">Reference proteome</keyword>
<evidence type="ECO:0000256" key="9">
    <source>
        <dbReference type="SAM" id="MobiDB-lite"/>
    </source>
</evidence>
<feature type="region of interest" description="Disordered" evidence="9">
    <location>
        <begin position="233"/>
        <end position="355"/>
    </location>
</feature>
<reference evidence="11 12" key="1">
    <citation type="submission" date="2018-11" db="EMBL/GenBank/DDBJ databases">
        <title>Genome assembly of Steccherinum ochraceum LE-BIN_3174, the white-rot fungus of the Steccherinaceae family (The Residual Polyporoid clade, Polyporales, Basidiomycota).</title>
        <authorList>
            <person name="Fedorova T.V."/>
            <person name="Glazunova O.A."/>
            <person name="Landesman E.O."/>
            <person name="Moiseenko K.V."/>
            <person name="Psurtseva N.V."/>
            <person name="Savinova O.S."/>
            <person name="Shakhova N.V."/>
            <person name="Tyazhelova T.V."/>
            <person name="Vasina D.V."/>
        </authorList>
    </citation>
    <scope>NUCLEOTIDE SEQUENCE [LARGE SCALE GENOMIC DNA]</scope>
    <source>
        <strain evidence="11 12">LE-BIN_3174</strain>
    </source>
</reference>
<organism evidence="11 12">
    <name type="scientific">Steccherinum ochraceum</name>
    <dbReference type="NCBI Taxonomy" id="92696"/>
    <lineage>
        <taxon>Eukaryota</taxon>
        <taxon>Fungi</taxon>
        <taxon>Dikarya</taxon>
        <taxon>Basidiomycota</taxon>
        <taxon>Agaricomycotina</taxon>
        <taxon>Agaricomycetes</taxon>
        <taxon>Polyporales</taxon>
        <taxon>Steccherinaceae</taxon>
        <taxon>Steccherinum</taxon>
    </lineage>
</organism>
<evidence type="ECO:0000313" key="12">
    <source>
        <dbReference type="Proteomes" id="UP000292702"/>
    </source>
</evidence>
<gene>
    <name evidence="11" type="ORF">EIP91_008348</name>
</gene>
<dbReference type="GO" id="GO:0005634">
    <property type="term" value="C:nucleus"/>
    <property type="evidence" value="ECO:0007669"/>
    <property type="project" value="TreeGrafter"/>
</dbReference>
<dbReference type="GO" id="GO:0005524">
    <property type="term" value="F:ATP binding"/>
    <property type="evidence" value="ECO:0007669"/>
    <property type="project" value="UniProtKB-KW"/>
</dbReference>
<feature type="compositionally biased region" description="Low complexity" evidence="9">
    <location>
        <begin position="260"/>
        <end position="271"/>
    </location>
</feature>
<feature type="compositionally biased region" description="Basic and acidic residues" evidence="9">
    <location>
        <begin position="23"/>
        <end position="33"/>
    </location>
</feature>
<feature type="region of interest" description="Disordered" evidence="9">
    <location>
        <begin position="172"/>
        <end position="204"/>
    </location>
</feature>
<proteinExistence type="predicted"/>
<evidence type="ECO:0000313" key="11">
    <source>
        <dbReference type="EMBL" id="TCD69245.1"/>
    </source>
</evidence>
<dbReference type="SUPFAM" id="SSF56112">
    <property type="entry name" value="Protein kinase-like (PK-like)"/>
    <property type="match status" value="1"/>
</dbReference>
<dbReference type="AlphaFoldDB" id="A0A4R0RSE9"/>
<dbReference type="PANTHER" id="PTHR24419">
    <property type="entry name" value="INTERLEUKIN-1 RECEPTOR-ASSOCIATED KINASE"/>
    <property type="match status" value="1"/>
</dbReference>
<keyword evidence="5" id="KW-0418">Kinase</keyword>
<evidence type="ECO:0000256" key="7">
    <source>
        <dbReference type="ARBA" id="ARBA00047899"/>
    </source>
</evidence>
<feature type="region of interest" description="Disordered" evidence="9">
    <location>
        <begin position="1"/>
        <end position="128"/>
    </location>
</feature>
<dbReference type="GO" id="GO:0035556">
    <property type="term" value="P:intracellular signal transduction"/>
    <property type="evidence" value="ECO:0007669"/>
    <property type="project" value="TreeGrafter"/>
</dbReference>
<dbReference type="STRING" id="92696.A0A4R0RSE9"/>
<dbReference type="InterPro" id="IPR011009">
    <property type="entry name" value="Kinase-like_dom_sf"/>
</dbReference>
<evidence type="ECO:0000256" key="5">
    <source>
        <dbReference type="ARBA" id="ARBA00022777"/>
    </source>
</evidence>
<keyword evidence="6" id="KW-0067">ATP-binding</keyword>
<keyword evidence="3" id="KW-0808">Transferase</keyword>
<feature type="compositionally biased region" description="Pro residues" evidence="9">
    <location>
        <begin position="339"/>
        <end position="348"/>
    </location>
</feature>
<accession>A0A4R0RSE9</accession>